<dbReference type="FunFam" id="1.20.120.140:FF:000002">
    <property type="entry name" value="Signal recognition particle receptor FtsY"/>
    <property type="match status" value="1"/>
</dbReference>
<dbReference type="InterPro" id="IPR036225">
    <property type="entry name" value="SRP/SRP_N"/>
</dbReference>
<dbReference type="SMART" id="SM00963">
    <property type="entry name" value="SRP54_N"/>
    <property type="match status" value="1"/>
</dbReference>
<protein>
    <recommendedName>
        <fullName evidence="10">Signal recognition particle receptor FtsY</fullName>
        <shortName evidence="10">SRP receptor</shortName>
        <ecNumber evidence="10">3.6.5.4</ecNumber>
    </recommendedName>
</protein>
<gene>
    <name evidence="10 13" type="primary">ftsY</name>
    <name evidence="13" type="ORF">PEC302110_38850</name>
</gene>
<evidence type="ECO:0000259" key="12">
    <source>
        <dbReference type="PROSITE" id="PS00300"/>
    </source>
</evidence>
<dbReference type="SUPFAM" id="SSF47364">
    <property type="entry name" value="Domain of the SRP/SRP receptor G-proteins"/>
    <property type="match status" value="1"/>
</dbReference>
<evidence type="ECO:0000256" key="4">
    <source>
        <dbReference type="ARBA" id="ARBA00022801"/>
    </source>
</evidence>
<reference evidence="14" key="1">
    <citation type="journal article" date="2024" name="Int. J. Syst. Evol. Microbiol.">
        <title>Pectobacterium araliae sp. nov., a pathogen causing bacterial soft rot of Japanese angelica tree in Japan.</title>
        <authorList>
            <person name="Sawada H."/>
            <person name="Someya N."/>
            <person name="Morohoshi T."/>
            <person name="Ono M."/>
            <person name="Satou M."/>
        </authorList>
    </citation>
    <scope>NUCLEOTIDE SEQUENCE [LARGE SCALE GENOMIC DNA]</scope>
    <source>
        <strain evidence="14">MAFF 302110</strain>
    </source>
</reference>
<dbReference type="InterPro" id="IPR027417">
    <property type="entry name" value="P-loop_NTPase"/>
</dbReference>
<keyword evidence="6 10" id="KW-0472">Membrane</keyword>
<evidence type="ECO:0000313" key="13">
    <source>
        <dbReference type="EMBL" id="BES86788.1"/>
    </source>
</evidence>
<feature type="binding site" evidence="10">
    <location>
        <begin position="350"/>
        <end position="354"/>
    </location>
    <ligand>
        <name>GTP</name>
        <dbReference type="ChEBI" id="CHEBI:37565"/>
    </ligand>
</feature>
<evidence type="ECO:0000256" key="11">
    <source>
        <dbReference type="SAM" id="MobiDB-lite"/>
    </source>
</evidence>
<dbReference type="Gene3D" id="1.20.120.140">
    <property type="entry name" value="Signal recognition particle SRP54, nucleotide-binding domain"/>
    <property type="match status" value="1"/>
</dbReference>
<dbReference type="PANTHER" id="PTHR43134:SF1">
    <property type="entry name" value="SIGNAL RECOGNITION PARTICLE RECEPTOR SUBUNIT ALPHA"/>
    <property type="match status" value="1"/>
</dbReference>
<feature type="binding site" evidence="10">
    <location>
        <begin position="414"/>
        <end position="417"/>
    </location>
    <ligand>
        <name>GTP</name>
        <dbReference type="ChEBI" id="CHEBI:37565"/>
    </ligand>
</feature>
<dbReference type="GO" id="GO:0006614">
    <property type="term" value="P:SRP-dependent cotranslational protein targeting to membrane"/>
    <property type="evidence" value="ECO:0007669"/>
    <property type="project" value="InterPro"/>
</dbReference>
<dbReference type="InterPro" id="IPR000897">
    <property type="entry name" value="SRP54_GTPase_dom"/>
</dbReference>
<feature type="binding site" evidence="10">
    <location>
        <begin position="268"/>
        <end position="275"/>
    </location>
    <ligand>
        <name>GTP</name>
        <dbReference type="ChEBI" id="CHEBI:37565"/>
    </ligand>
</feature>
<keyword evidence="2 10" id="KW-0963">Cytoplasm</keyword>
<feature type="domain" description="SRP54-type proteins GTP-binding" evidence="12">
    <location>
        <begin position="435"/>
        <end position="448"/>
    </location>
</feature>
<evidence type="ECO:0000256" key="7">
    <source>
        <dbReference type="ARBA" id="ARBA00023170"/>
    </source>
</evidence>
<dbReference type="InterPro" id="IPR013822">
    <property type="entry name" value="Signal_recog_particl_SRP54_hlx"/>
</dbReference>
<dbReference type="PROSITE" id="PS00300">
    <property type="entry name" value="SRP54"/>
    <property type="match status" value="1"/>
</dbReference>
<feature type="compositionally biased region" description="Low complexity" evidence="11">
    <location>
        <begin position="24"/>
        <end position="36"/>
    </location>
</feature>
<evidence type="ECO:0000256" key="9">
    <source>
        <dbReference type="ARBA" id="ARBA00053570"/>
    </source>
</evidence>
<evidence type="ECO:0000256" key="10">
    <source>
        <dbReference type="HAMAP-Rule" id="MF_00920"/>
    </source>
</evidence>
<dbReference type="KEGG" id="parl:PEC302110_38850"/>
<keyword evidence="7 10" id="KW-0675">Receptor</keyword>
<dbReference type="GO" id="GO:0005737">
    <property type="term" value="C:cytoplasm"/>
    <property type="evidence" value="ECO:0007669"/>
    <property type="project" value="UniProtKB-SubCell"/>
</dbReference>
<dbReference type="InterPro" id="IPR042101">
    <property type="entry name" value="SRP54_N_sf"/>
</dbReference>
<evidence type="ECO:0000256" key="2">
    <source>
        <dbReference type="ARBA" id="ARBA00022490"/>
    </source>
</evidence>
<keyword evidence="1 10" id="KW-1003">Cell membrane</keyword>
<dbReference type="GO" id="GO:0003924">
    <property type="term" value="F:GTPase activity"/>
    <property type="evidence" value="ECO:0007669"/>
    <property type="project" value="UniProtKB-UniRule"/>
</dbReference>
<feature type="compositionally biased region" description="Polar residues" evidence="11">
    <location>
        <begin position="46"/>
        <end position="57"/>
    </location>
</feature>
<keyword evidence="3 10" id="KW-0547">Nucleotide-binding</keyword>
<dbReference type="GO" id="GO:0005047">
    <property type="term" value="F:signal recognition particle binding"/>
    <property type="evidence" value="ECO:0007669"/>
    <property type="project" value="TreeGrafter"/>
</dbReference>
<dbReference type="CDD" id="cd17874">
    <property type="entry name" value="FtsY"/>
    <property type="match status" value="1"/>
</dbReference>
<dbReference type="InterPro" id="IPR004390">
    <property type="entry name" value="SR_rcpt_FtsY"/>
</dbReference>
<keyword evidence="14" id="KW-1185">Reference proteome</keyword>
<comment type="similarity">
    <text evidence="10">Belongs to the GTP-binding SRP family. FtsY subfamily.</text>
</comment>
<dbReference type="FunFam" id="3.40.50.300:FF:000053">
    <property type="entry name" value="Signal recognition particle receptor FtsY"/>
    <property type="match status" value="1"/>
</dbReference>
<dbReference type="GO" id="GO:0005886">
    <property type="term" value="C:plasma membrane"/>
    <property type="evidence" value="ECO:0007669"/>
    <property type="project" value="UniProtKB-SubCell"/>
</dbReference>
<dbReference type="AlphaFoldDB" id="A0AAN0MNP0"/>
<dbReference type="SMART" id="SM00382">
    <property type="entry name" value="AAA"/>
    <property type="match status" value="1"/>
</dbReference>
<dbReference type="Gene3D" id="3.40.50.300">
    <property type="entry name" value="P-loop containing nucleotide triphosphate hydrolases"/>
    <property type="match status" value="1"/>
</dbReference>
<keyword evidence="4 10" id="KW-0378">Hydrolase</keyword>
<dbReference type="HAMAP" id="MF_00920">
    <property type="entry name" value="FtsY"/>
    <property type="match status" value="1"/>
</dbReference>
<proteinExistence type="inferred from homology"/>
<comment type="catalytic activity">
    <reaction evidence="8 10">
        <text>GTP + H2O = GDP + phosphate + H(+)</text>
        <dbReference type="Rhea" id="RHEA:19669"/>
        <dbReference type="ChEBI" id="CHEBI:15377"/>
        <dbReference type="ChEBI" id="CHEBI:15378"/>
        <dbReference type="ChEBI" id="CHEBI:37565"/>
        <dbReference type="ChEBI" id="CHEBI:43474"/>
        <dbReference type="ChEBI" id="CHEBI:58189"/>
        <dbReference type="EC" id="3.6.5.4"/>
    </reaction>
</comment>
<accession>A0AAN0MNP0</accession>
<feature type="region of interest" description="Disordered" evidence="11">
    <location>
        <begin position="1"/>
        <end position="78"/>
    </location>
</feature>
<evidence type="ECO:0000313" key="14">
    <source>
        <dbReference type="Proteomes" id="UP001377830"/>
    </source>
</evidence>
<keyword evidence="5 10" id="KW-0342">GTP-binding</keyword>
<evidence type="ECO:0000256" key="3">
    <source>
        <dbReference type="ARBA" id="ARBA00022741"/>
    </source>
</evidence>
<dbReference type="Pfam" id="PF00448">
    <property type="entry name" value="SRP54"/>
    <property type="match status" value="1"/>
</dbReference>
<evidence type="ECO:0000256" key="8">
    <source>
        <dbReference type="ARBA" id="ARBA00048027"/>
    </source>
</evidence>
<dbReference type="GO" id="GO:0005525">
    <property type="term" value="F:GTP binding"/>
    <property type="evidence" value="ECO:0007669"/>
    <property type="project" value="UniProtKB-UniRule"/>
</dbReference>
<sequence>MSKEKKRGFFSWLGLGKQEEKQQEQPQEQPVVEEQPIASEPDAAASTHQRVEQSQPEEVTVEAEELTQPVAEREVTVTADEPTVVVPEANAEPIVSAPVITTPDDHEVLDRDVVDPIAQVEIAESAVVADAALDVAPQEARAEQENDVPVVAQEQERPTKEGFFARLKRSLVKTRQNLGSGFIGLFRGKKIDDDLFDELEEQLLIADVGVETTRKIIGSLTEHASRRQLKDADTLFVKLKEEMAEILAKVDAPLNIEGKTPYVILMVGVNGVGKTTTIGKMARQFQAQGKSVMLAAGDTFRAAAVEQLQVWGQRNNVAVVAQHTGADSASVIFDAIQAAKARGVDVLIADTAGRLQNKAHLMEELKKIVRVMKKLDEDAPHEVMLTLDASTGQNAVSQARLFNEAVGLTGITLTKLDGTAKGGVIFAIADQFAIPIRYIGVGEGIEDLRPFKADDFIEALFARED</sequence>
<dbReference type="Proteomes" id="UP001377830">
    <property type="component" value="Chromosome"/>
</dbReference>
<dbReference type="SMART" id="SM00962">
    <property type="entry name" value="SRP54"/>
    <property type="match status" value="1"/>
</dbReference>
<comment type="function">
    <text evidence="9 10">Involved in targeting and insertion of nascent membrane proteins into the cytoplasmic membrane. Acts as a receptor for the complex formed by the signal recognition particle (SRP) and the ribosome-nascent chain (RNC). Interaction with SRP-RNC leads to the transfer of the RNC complex to the Sec translocase for insertion into the membrane, the hydrolysis of GTP by both Ffh and FtsY, and the dissociation of the SRP-FtsY complex into the individual components.</text>
</comment>
<dbReference type="EMBL" id="AP028908">
    <property type="protein sequence ID" value="BES86788.1"/>
    <property type="molecule type" value="Genomic_DNA"/>
</dbReference>
<dbReference type="InterPro" id="IPR003593">
    <property type="entry name" value="AAA+_ATPase"/>
</dbReference>
<organism evidence="13 14">
    <name type="scientific">Pectobacterium araliae</name>
    <dbReference type="NCBI Taxonomy" id="3073862"/>
    <lineage>
        <taxon>Bacteria</taxon>
        <taxon>Pseudomonadati</taxon>
        <taxon>Pseudomonadota</taxon>
        <taxon>Gammaproteobacteria</taxon>
        <taxon>Enterobacterales</taxon>
        <taxon>Pectobacteriaceae</taxon>
        <taxon>Pectobacterium</taxon>
    </lineage>
</organism>
<dbReference type="SUPFAM" id="SSF52540">
    <property type="entry name" value="P-loop containing nucleoside triphosphate hydrolases"/>
    <property type="match status" value="1"/>
</dbReference>
<comment type="subunit">
    <text evidence="10">Part of the signal recognition particle protein translocation system, which is composed of SRP and FtsY. SRP is a ribonucleoprotein composed of Ffh and a 4.5S RNA molecule.</text>
</comment>
<dbReference type="EC" id="3.6.5.4" evidence="10"/>
<evidence type="ECO:0000256" key="5">
    <source>
        <dbReference type="ARBA" id="ARBA00023134"/>
    </source>
</evidence>
<dbReference type="PANTHER" id="PTHR43134">
    <property type="entry name" value="SIGNAL RECOGNITION PARTICLE RECEPTOR SUBUNIT ALPHA"/>
    <property type="match status" value="1"/>
</dbReference>
<dbReference type="NCBIfam" id="TIGR00064">
    <property type="entry name" value="ftsY"/>
    <property type="match status" value="1"/>
</dbReference>
<comment type="subcellular location">
    <subcellularLocation>
        <location evidence="10">Cell membrane</location>
        <topology evidence="10">Peripheral membrane protein</topology>
        <orientation evidence="10">Cytoplasmic side</orientation>
    </subcellularLocation>
    <subcellularLocation>
        <location evidence="10">Cytoplasm</location>
    </subcellularLocation>
</comment>
<dbReference type="RefSeq" id="WP_261849647.1">
    <property type="nucleotide sequence ID" value="NZ_AP028908.1"/>
</dbReference>
<name>A0AAN0MNP0_9GAMM</name>
<dbReference type="Pfam" id="PF02881">
    <property type="entry name" value="SRP54_N"/>
    <property type="match status" value="1"/>
</dbReference>
<evidence type="ECO:0000256" key="6">
    <source>
        <dbReference type="ARBA" id="ARBA00023136"/>
    </source>
</evidence>
<evidence type="ECO:0000256" key="1">
    <source>
        <dbReference type="ARBA" id="ARBA00022475"/>
    </source>
</evidence>